<dbReference type="KEGG" id="dhy:DESAM_10305"/>
<accession>L0R9L4</accession>
<evidence type="ECO:0000313" key="2">
    <source>
        <dbReference type="Proteomes" id="UP000010808"/>
    </source>
</evidence>
<dbReference type="EMBL" id="FO203522">
    <property type="protein sequence ID" value="CCO22286.1"/>
    <property type="molecule type" value="Genomic_DNA"/>
</dbReference>
<keyword evidence="2" id="KW-1185">Reference proteome</keyword>
<dbReference type="HOGENOM" id="CLU_2715788_0_0_7"/>
<dbReference type="STRING" id="1121451.DESAM_10305"/>
<organism evidence="1 2">
    <name type="scientific">Maridesulfovibrio hydrothermalis AM13 = DSM 14728</name>
    <dbReference type="NCBI Taxonomy" id="1121451"/>
    <lineage>
        <taxon>Bacteria</taxon>
        <taxon>Pseudomonadati</taxon>
        <taxon>Thermodesulfobacteriota</taxon>
        <taxon>Desulfovibrionia</taxon>
        <taxon>Desulfovibrionales</taxon>
        <taxon>Desulfovibrionaceae</taxon>
        <taxon>Maridesulfovibrio</taxon>
    </lineage>
</organism>
<evidence type="ECO:0000313" key="1">
    <source>
        <dbReference type="EMBL" id="CCO22286.1"/>
    </source>
</evidence>
<dbReference type="PATRIC" id="fig|1121451.3.peg.279"/>
<proteinExistence type="predicted"/>
<dbReference type="AlphaFoldDB" id="L0R9L4"/>
<dbReference type="RefSeq" id="WP_015334896.1">
    <property type="nucleotide sequence ID" value="NC_020055.1"/>
</dbReference>
<dbReference type="Proteomes" id="UP000010808">
    <property type="component" value="Chromosome"/>
</dbReference>
<gene>
    <name evidence="1" type="ORF">DESAM_10305</name>
</gene>
<reference evidence="1 2" key="1">
    <citation type="submission" date="2012-10" db="EMBL/GenBank/DDBJ databases">
        <authorList>
            <person name="Genoscope - CEA"/>
        </authorList>
    </citation>
    <scope>NUCLEOTIDE SEQUENCE [LARGE SCALE GENOMIC DNA]</scope>
    <source>
        <strain evidence="2">AM13 / DSM 14728</strain>
    </source>
</reference>
<sequence length="72" mass="8200">MSEQTSKQAPLTIQSVRDIITKEHDVLLDKNDPILMAVTMHRAALDEYDRLLKHHEQQLSEDMSSHVSVFAG</sequence>
<protein>
    <submittedName>
        <fullName evidence="1">Uncharacterized protein</fullName>
    </submittedName>
</protein>
<name>L0R9L4_9BACT</name>